<name>A0A177B2P0_9BILA</name>
<dbReference type="GO" id="GO:0008033">
    <property type="term" value="P:tRNA processing"/>
    <property type="evidence" value="ECO:0007669"/>
    <property type="project" value="UniProtKB-KW"/>
</dbReference>
<evidence type="ECO:0000313" key="13">
    <source>
        <dbReference type="EMBL" id="OAF67873.1"/>
    </source>
</evidence>
<dbReference type="GO" id="GO:1990883">
    <property type="term" value="F:18S rRNA cytidine N-acetyltransferase activity"/>
    <property type="evidence" value="ECO:0007669"/>
    <property type="project" value="TreeGrafter"/>
</dbReference>
<protein>
    <recommendedName>
        <fullName evidence="15">RNA cytidine acetyltransferase</fullName>
    </recommendedName>
</protein>
<sequence>MEKRDTEKKRVDDRIIDLIRNSINNHYRYIVAIYGKHAYQQIEHIYNLHLNIDGTRNKNVLWMRSKWKDNVNSFKSDLKLPKNKLKRHKTSSNTIFPHANVLRLQYKNVGRCLGNTYQIIIFQDFNEMTPNILAQVVETCEGKGLILFIMDSNPDEFVNMKMNVHTRYTTEKFKDIESPQFNKRFLNSLLKSPGCLVMDDYLTVLQPQNTHSIQIEHVEFEPQPYSKSQGEIFRLLQYTKSKDQHLVLEKLFNFITLHDKLSTFVATSPRGCGKSALVGMAIAAAIYEGYPTVAVTAPCAENVTCLFKHIISSLELLKYEQHKHFTVSLSSNSKKQVYTEIQIFKNHRQSIKYYEPNKLSGEFSMIVIDEASAIPISTLRTFLNCKFFVLTCTTQGYEGTGRSLKLKFMREISKYRNVGECQYEQYEMSDTIRYANEDFVDKWLSDLLILKEAPISIDPTCPELNSVRLYKVNKKLLFSMNKTAENILISIISNFITAHYKNSPNDLQMLADAPAHEIYILIDKKRFDPKHFNDMCIICTMQVTMEGNITENFSKSNLFRGEQPAGDLVPWTIMKQFQDFKFGILSGCRIVRIATNSLYYRFGFASKCVQLFMSYCGILDDDCNGDQCDESNDASDNTLLTDVESLKYLDCDYVSVCYGMSFHLLKFWNKNSFLTTFISQKMNDLTGEHSSIAIRFKEKYQNNMNTYIQDFRSRFLHLLSYGFAQMDSKVVIYLLNMWNKSEISTELKYKDLSDSDLSRLTAYTNNLVDYHIILDLIKRVSMIVFFNENFVNMNNSKKAILIGMGLQNKTISKLAQELSMSELTILAFLPAIIKQFLKVMF</sequence>
<dbReference type="Gene3D" id="3.40.50.300">
    <property type="entry name" value="P-loop containing nucleotide triphosphate hydrolases"/>
    <property type="match status" value="1"/>
</dbReference>
<feature type="domain" description="Possible tRNA binding" evidence="12">
    <location>
        <begin position="705"/>
        <end position="839"/>
    </location>
</feature>
<dbReference type="Pfam" id="PF05127">
    <property type="entry name" value="NAT10_TcmA_helicase"/>
    <property type="match status" value="1"/>
</dbReference>
<evidence type="ECO:0008006" key="15">
    <source>
        <dbReference type="Google" id="ProtNLM"/>
    </source>
</evidence>
<dbReference type="GO" id="GO:1904812">
    <property type="term" value="P:rRNA acetylation involved in maturation of SSU-rRNA"/>
    <property type="evidence" value="ECO:0007669"/>
    <property type="project" value="TreeGrafter"/>
</dbReference>
<evidence type="ECO:0000256" key="2">
    <source>
        <dbReference type="ARBA" id="ARBA00022552"/>
    </source>
</evidence>
<evidence type="ECO:0000313" key="14">
    <source>
        <dbReference type="Proteomes" id="UP000078046"/>
    </source>
</evidence>
<dbReference type="Pfam" id="PF13725">
    <property type="entry name" value="tRNA_bind_2"/>
    <property type="match status" value="1"/>
</dbReference>
<feature type="domain" description="N-acetyltransferase" evidence="11">
    <location>
        <begin position="491"/>
        <end position="617"/>
    </location>
</feature>
<dbReference type="GO" id="GO:0000049">
    <property type="term" value="F:tRNA binding"/>
    <property type="evidence" value="ECO:0007669"/>
    <property type="project" value="TreeGrafter"/>
</dbReference>
<dbReference type="Pfam" id="PF08351">
    <property type="entry name" value="TmcA_N"/>
    <property type="match status" value="1"/>
</dbReference>
<dbReference type="InterPro" id="IPR007807">
    <property type="entry name" value="TcmA/NAT10_helicase"/>
</dbReference>
<feature type="domain" description="TcmA/NAT10 helicase" evidence="9">
    <location>
        <begin position="266"/>
        <end position="451"/>
    </location>
</feature>
<dbReference type="InterPro" id="IPR027417">
    <property type="entry name" value="P-loop_NTPase"/>
</dbReference>
<feature type="domain" description="N-acetyltransferase" evidence="11">
    <location>
        <begin position="632"/>
        <end position="695"/>
    </location>
</feature>
<dbReference type="Gene3D" id="3.40.630.30">
    <property type="match status" value="1"/>
</dbReference>
<evidence type="ECO:0000256" key="1">
    <source>
        <dbReference type="ARBA" id="ARBA00004604"/>
    </source>
</evidence>
<dbReference type="InterPro" id="IPR000182">
    <property type="entry name" value="GNAT_dom"/>
</dbReference>
<accession>A0A177B2P0</accession>
<reference evidence="13 14" key="1">
    <citation type="submission" date="2016-04" db="EMBL/GenBank/DDBJ databases">
        <title>The genome of Intoshia linei affirms orthonectids as highly simplified spiralians.</title>
        <authorList>
            <person name="Mikhailov K.V."/>
            <person name="Slusarev G.S."/>
            <person name="Nikitin M.A."/>
            <person name="Logacheva M.D."/>
            <person name="Penin A."/>
            <person name="Aleoshin V."/>
            <person name="Panchin Y.V."/>
        </authorList>
    </citation>
    <scope>NUCLEOTIDE SEQUENCE [LARGE SCALE GENOMIC DNA]</scope>
    <source>
        <strain evidence="13">Intl2013</strain>
        <tissue evidence="13">Whole animal</tissue>
    </source>
</reference>
<dbReference type="GO" id="GO:0030686">
    <property type="term" value="C:90S preribosome"/>
    <property type="evidence" value="ECO:0007669"/>
    <property type="project" value="TreeGrafter"/>
</dbReference>
<dbReference type="OrthoDB" id="10067491at2759"/>
<feature type="domain" description="TmcA/NAT10 N-terminal" evidence="10">
    <location>
        <begin position="13"/>
        <end position="199"/>
    </location>
</feature>
<evidence type="ECO:0000256" key="7">
    <source>
        <dbReference type="ARBA" id="ARBA00023242"/>
    </source>
</evidence>
<evidence type="ECO:0000259" key="12">
    <source>
        <dbReference type="Pfam" id="PF13725"/>
    </source>
</evidence>
<dbReference type="EMBL" id="LWCA01000556">
    <property type="protein sequence ID" value="OAF67873.1"/>
    <property type="molecule type" value="Genomic_DNA"/>
</dbReference>
<gene>
    <name evidence="13" type="ORF">A3Q56_04379</name>
</gene>
<evidence type="ECO:0000259" key="11">
    <source>
        <dbReference type="Pfam" id="PF13718"/>
    </source>
</evidence>
<keyword evidence="4" id="KW-0819">tRNA processing</keyword>
<keyword evidence="5" id="KW-0547">Nucleotide-binding</keyword>
<keyword evidence="2" id="KW-0698">rRNA processing</keyword>
<dbReference type="GO" id="GO:0005524">
    <property type="term" value="F:ATP binding"/>
    <property type="evidence" value="ECO:0007669"/>
    <property type="project" value="UniProtKB-KW"/>
</dbReference>
<dbReference type="GO" id="GO:0005730">
    <property type="term" value="C:nucleolus"/>
    <property type="evidence" value="ECO:0007669"/>
    <property type="project" value="UniProtKB-SubCell"/>
</dbReference>
<keyword evidence="3" id="KW-0808">Transferase</keyword>
<evidence type="ECO:0000256" key="4">
    <source>
        <dbReference type="ARBA" id="ARBA00022694"/>
    </source>
</evidence>
<comment type="caution">
    <text evidence="13">The sequence shown here is derived from an EMBL/GenBank/DDBJ whole genome shotgun (WGS) entry which is preliminary data.</text>
</comment>
<dbReference type="InterPro" id="IPR027992">
    <property type="entry name" value="tRNA_bind_dom"/>
</dbReference>
<keyword evidence="14" id="KW-1185">Reference proteome</keyword>
<dbReference type="InterPro" id="IPR013562">
    <property type="entry name" value="TmcA/NAT10_N"/>
</dbReference>
<comment type="subcellular location">
    <subcellularLocation>
        <location evidence="1">Nucleus</location>
        <location evidence="1">Nucleolus</location>
    </subcellularLocation>
</comment>
<evidence type="ECO:0000256" key="8">
    <source>
        <dbReference type="ARBA" id="ARBA00023315"/>
    </source>
</evidence>
<dbReference type="PANTHER" id="PTHR10925:SF5">
    <property type="entry name" value="RNA CYTIDINE ACETYLTRANSFERASE"/>
    <property type="match status" value="1"/>
</dbReference>
<evidence type="ECO:0000256" key="3">
    <source>
        <dbReference type="ARBA" id="ARBA00022679"/>
    </source>
</evidence>
<proteinExistence type="predicted"/>
<evidence type="ECO:0000256" key="6">
    <source>
        <dbReference type="ARBA" id="ARBA00022840"/>
    </source>
</evidence>
<evidence type="ECO:0000259" key="9">
    <source>
        <dbReference type="Pfam" id="PF05127"/>
    </source>
</evidence>
<keyword evidence="8" id="KW-0012">Acyltransferase</keyword>
<dbReference type="Gene3D" id="3.40.50.11040">
    <property type="match status" value="1"/>
</dbReference>
<dbReference type="SUPFAM" id="SSF52540">
    <property type="entry name" value="P-loop containing nucleoside triphosphate hydrolases"/>
    <property type="match status" value="1"/>
</dbReference>
<dbReference type="PANTHER" id="PTHR10925">
    <property type="entry name" value="N-ACETYLTRANSFERASE 10"/>
    <property type="match status" value="1"/>
</dbReference>
<evidence type="ECO:0000256" key="5">
    <source>
        <dbReference type="ARBA" id="ARBA00022741"/>
    </source>
</evidence>
<evidence type="ECO:0000259" key="10">
    <source>
        <dbReference type="Pfam" id="PF08351"/>
    </source>
</evidence>
<dbReference type="Proteomes" id="UP000078046">
    <property type="component" value="Unassembled WGS sequence"/>
</dbReference>
<organism evidence="13 14">
    <name type="scientific">Intoshia linei</name>
    <dbReference type="NCBI Taxonomy" id="1819745"/>
    <lineage>
        <taxon>Eukaryota</taxon>
        <taxon>Metazoa</taxon>
        <taxon>Spiralia</taxon>
        <taxon>Lophotrochozoa</taxon>
        <taxon>Mesozoa</taxon>
        <taxon>Orthonectida</taxon>
        <taxon>Rhopaluridae</taxon>
        <taxon>Intoshia</taxon>
    </lineage>
</organism>
<dbReference type="AlphaFoldDB" id="A0A177B2P0"/>
<dbReference type="Pfam" id="PF13718">
    <property type="entry name" value="GNAT_acetyltr_2"/>
    <property type="match status" value="2"/>
</dbReference>
<keyword evidence="7" id="KW-0539">Nucleus</keyword>
<keyword evidence="6" id="KW-0067">ATP-binding</keyword>
<dbReference type="InterPro" id="IPR032672">
    <property type="entry name" value="TmcA/NAT10/Kre33"/>
</dbReference>